<dbReference type="AlphaFoldDB" id="A0A7S1C0J1"/>
<dbReference type="PANTHER" id="PTHR23409:SF18">
    <property type="entry name" value="RIBONUCLEOSIDE-DIPHOSPHATE REDUCTASE SUBUNIT M2"/>
    <property type="match status" value="1"/>
</dbReference>
<reference evidence="4" key="1">
    <citation type="submission" date="2021-01" db="EMBL/GenBank/DDBJ databases">
        <authorList>
            <person name="Corre E."/>
            <person name="Pelletier E."/>
            <person name="Niang G."/>
            <person name="Scheremetjew M."/>
            <person name="Finn R."/>
            <person name="Kale V."/>
            <person name="Holt S."/>
            <person name="Cochrane G."/>
            <person name="Meng A."/>
            <person name="Brown T."/>
            <person name="Cohen L."/>
        </authorList>
    </citation>
    <scope>NUCLEOTIDE SEQUENCE</scope>
    <source>
        <strain evidence="4">308</strain>
    </source>
</reference>
<dbReference type="GO" id="GO:0009263">
    <property type="term" value="P:deoxyribonucleotide biosynthetic process"/>
    <property type="evidence" value="ECO:0007669"/>
    <property type="project" value="InterPro"/>
</dbReference>
<feature type="region of interest" description="Disordered" evidence="2">
    <location>
        <begin position="71"/>
        <end position="94"/>
    </location>
</feature>
<evidence type="ECO:0000256" key="2">
    <source>
        <dbReference type="SAM" id="MobiDB-lite"/>
    </source>
</evidence>
<dbReference type="InterPro" id="IPR033909">
    <property type="entry name" value="RNR_small"/>
</dbReference>
<keyword evidence="3" id="KW-0732">Signal</keyword>
<comment type="similarity">
    <text evidence="1">Belongs to the ribonucleoside diphosphate reductase small chain family.</text>
</comment>
<dbReference type="InterPro" id="IPR012348">
    <property type="entry name" value="RNR-like"/>
</dbReference>
<sequence length="435" mass="48941">MSISIPHDSPRRRRFWSTGARFFLATVIHALAQPAEAGPAWASLSHTVSASLRQRRHRYYHRRPLVLLRGGSSDAAMSPSSSFAEEKNPTTVDEPLLRPTSRRYTLFPVAHPDLWMMYKQQVASFWTVEEVDLSSDAADWASLSDGERHFLSMVLAFFAGADGIVMENLAERFCADVGHLPEARSFYSFQIAMEGIHQETYALLIDAYVRDPIERERLFDAHERIPAVAAKAEWASKWIGSGASFSERLVAFACVEGIFFSGSFCAIFWLKKRGLMPGLTFSNELISRDEGLHCAFACALYGKLENRLDEQTVHKIVRDAVAVEHGFVCDALEVALIGMNAEMMAQYVEFVADRMLRDMGYSPIFGSTNPFDWMDMISLEGKTNFFEKRVAEYQKSGVMESLERTASELSKGDAIESTSDSSSEGYRKLNFDIDF</sequence>
<gene>
    <name evidence="4" type="ORF">CHYS00102_LOCUS31190</name>
</gene>
<proteinExistence type="inferred from homology"/>
<dbReference type="InterPro" id="IPR000358">
    <property type="entry name" value="RNR_small_fam"/>
</dbReference>
<evidence type="ECO:0000313" key="4">
    <source>
        <dbReference type="EMBL" id="CAD8903970.1"/>
    </source>
</evidence>
<dbReference type="SUPFAM" id="SSF47240">
    <property type="entry name" value="Ferritin-like"/>
    <property type="match status" value="1"/>
</dbReference>
<feature type="signal peptide" evidence="3">
    <location>
        <begin position="1"/>
        <end position="37"/>
    </location>
</feature>
<dbReference type="PANTHER" id="PTHR23409">
    <property type="entry name" value="RIBONUCLEOSIDE-DIPHOSPHATE REDUCTASE SMALL CHAIN"/>
    <property type="match status" value="1"/>
</dbReference>
<dbReference type="EMBL" id="HBFR01042658">
    <property type="protein sequence ID" value="CAD8903970.1"/>
    <property type="molecule type" value="Transcribed_RNA"/>
</dbReference>
<dbReference type="InterPro" id="IPR009078">
    <property type="entry name" value="Ferritin-like_SF"/>
</dbReference>
<organism evidence="4">
    <name type="scientific">Corethron hystrix</name>
    <dbReference type="NCBI Taxonomy" id="216773"/>
    <lineage>
        <taxon>Eukaryota</taxon>
        <taxon>Sar</taxon>
        <taxon>Stramenopiles</taxon>
        <taxon>Ochrophyta</taxon>
        <taxon>Bacillariophyta</taxon>
        <taxon>Coscinodiscophyceae</taxon>
        <taxon>Corethrophycidae</taxon>
        <taxon>Corethrales</taxon>
        <taxon>Corethraceae</taxon>
        <taxon>Corethron</taxon>
    </lineage>
</organism>
<dbReference type="GO" id="GO:0016491">
    <property type="term" value="F:oxidoreductase activity"/>
    <property type="evidence" value="ECO:0007669"/>
    <property type="project" value="InterPro"/>
</dbReference>
<feature type="compositionally biased region" description="Low complexity" evidence="2">
    <location>
        <begin position="71"/>
        <end position="83"/>
    </location>
</feature>
<accession>A0A7S1C0J1</accession>
<protein>
    <submittedName>
        <fullName evidence="4">Uncharacterized protein</fullName>
    </submittedName>
</protein>
<name>A0A7S1C0J1_9STRA</name>
<dbReference type="CDD" id="cd01049">
    <property type="entry name" value="RNRR2"/>
    <property type="match status" value="1"/>
</dbReference>
<dbReference type="Pfam" id="PF00268">
    <property type="entry name" value="Ribonuc_red_sm"/>
    <property type="match status" value="1"/>
</dbReference>
<evidence type="ECO:0000256" key="1">
    <source>
        <dbReference type="ARBA" id="ARBA00009303"/>
    </source>
</evidence>
<dbReference type="Gene3D" id="1.10.620.20">
    <property type="entry name" value="Ribonucleotide Reductase, subunit A"/>
    <property type="match status" value="1"/>
</dbReference>
<feature type="chain" id="PRO_5030706609" evidence="3">
    <location>
        <begin position="38"/>
        <end position="435"/>
    </location>
</feature>
<evidence type="ECO:0000256" key="3">
    <source>
        <dbReference type="SAM" id="SignalP"/>
    </source>
</evidence>